<feature type="transmembrane region" description="Helical" evidence="1">
    <location>
        <begin position="179"/>
        <end position="198"/>
    </location>
</feature>
<feature type="transmembrane region" description="Helical" evidence="1">
    <location>
        <begin position="55"/>
        <end position="77"/>
    </location>
</feature>
<evidence type="ECO:0000313" key="4">
    <source>
        <dbReference type="Proteomes" id="UP000005019"/>
    </source>
</evidence>
<keyword evidence="1" id="KW-1133">Transmembrane helix</keyword>
<name>F5R8T3_METUF</name>
<dbReference type="EMBL" id="AFHG01000030">
    <property type="protein sequence ID" value="EGK72823.1"/>
    <property type="molecule type" value="Genomic_DNA"/>
</dbReference>
<evidence type="ECO:0000259" key="2">
    <source>
        <dbReference type="SMART" id="SM00014"/>
    </source>
</evidence>
<dbReference type="PANTHER" id="PTHR14969">
    <property type="entry name" value="SPHINGOSINE-1-PHOSPHATE PHOSPHOHYDROLASE"/>
    <property type="match status" value="1"/>
</dbReference>
<dbReference type="SUPFAM" id="SSF48317">
    <property type="entry name" value="Acid phosphatase/Vanadium-dependent haloperoxidase"/>
    <property type="match status" value="1"/>
</dbReference>
<feature type="transmembrane region" description="Helical" evidence="1">
    <location>
        <begin position="12"/>
        <end position="34"/>
    </location>
</feature>
<organism evidence="3 4">
    <name type="scientific">Methyloversatilis universalis (strain ATCC BAA-1314 / DSM 25237 / JCM 13912 / CCUG 52030 / FAM5)</name>
    <dbReference type="NCBI Taxonomy" id="1000565"/>
    <lineage>
        <taxon>Bacteria</taxon>
        <taxon>Pseudomonadati</taxon>
        <taxon>Pseudomonadota</taxon>
        <taxon>Betaproteobacteria</taxon>
        <taxon>Nitrosomonadales</taxon>
        <taxon>Sterolibacteriaceae</taxon>
        <taxon>Methyloversatilis</taxon>
    </lineage>
</organism>
<dbReference type="Pfam" id="PF01569">
    <property type="entry name" value="PAP2"/>
    <property type="match status" value="1"/>
</dbReference>
<proteinExistence type="predicted"/>
<dbReference type="Proteomes" id="UP000005019">
    <property type="component" value="Unassembled WGS sequence"/>
</dbReference>
<feature type="domain" description="Phosphatidic acid phosphatase type 2/haloperoxidase" evidence="2">
    <location>
        <begin position="136"/>
        <end position="250"/>
    </location>
</feature>
<evidence type="ECO:0000256" key="1">
    <source>
        <dbReference type="SAM" id="Phobius"/>
    </source>
</evidence>
<feature type="transmembrane region" description="Helical" evidence="1">
    <location>
        <begin position="138"/>
        <end position="159"/>
    </location>
</feature>
<reference evidence="3 4" key="1">
    <citation type="journal article" date="2011" name="J. Bacteriol.">
        <title>Genome sequence of Methyloversatilis universalis FAM5T, a methylotrophic representative of the order Rhodocyclales.</title>
        <authorList>
            <person name="Kittichotirat W."/>
            <person name="Good N.M."/>
            <person name="Hall R."/>
            <person name="Bringel F."/>
            <person name="Lajus A."/>
            <person name="Medigue C."/>
            <person name="Smalley N.E."/>
            <person name="Beck D."/>
            <person name="Bumgarner R."/>
            <person name="Vuilleumier S."/>
            <person name="Kalyuzhnaya M.G."/>
        </authorList>
    </citation>
    <scope>NUCLEOTIDE SEQUENCE [LARGE SCALE GENOMIC DNA]</scope>
    <source>
        <strain evidence="4">ATCC BAA-1314 / JCM 13912 / FAM5</strain>
    </source>
</reference>
<dbReference type="RefSeq" id="WP_008058772.1">
    <property type="nucleotide sequence ID" value="NZ_AFHG01000030.1"/>
</dbReference>
<dbReference type="InterPro" id="IPR036938">
    <property type="entry name" value="PAP2/HPO_sf"/>
</dbReference>
<dbReference type="Gene3D" id="1.20.144.10">
    <property type="entry name" value="Phosphatidic acid phosphatase type 2/haloperoxidase"/>
    <property type="match status" value="1"/>
</dbReference>
<dbReference type="AlphaFoldDB" id="F5R8T3"/>
<dbReference type="OrthoDB" id="9780918at2"/>
<gene>
    <name evidence="3" type="ORF">METUNv1_00651</name>
</gene>
<evidence type="ECO:0000313" key="3">
    <source>
        <dbReference type="EMBL" id="EGK72823.1"/>
    </source>
</evidence>
<dbReference type="CDD" id="cd03392">
    <property type="entry name" value="PAP2_like_2"/>
    <property type="match status" value="1"/>
</dbReference>
<keyword evidence="1" id="KW-0472">Membrane</keyword>
<dbReference type="PANTHER" id="PTHR14969:SF13">
    <property type="entry name" value="AT30094P"/>
    <property type="match status" value="1"/>
</dbReference>
<feature type="transmembrane region" description="Helical" evidence="1">
    <location>
        <begin position="210"/>
        <end position="229"/>
    </location>
</feature>
<keyword evidence="1" id="KW-0812">Transmembrane</keyword>
<accession>F5R8T3</accession>
<keyword evidence="4" id="KW-1185">Reference proteome</keyword>
<sequence length="268" mass="28551">MPPFPSSPEALAALIASQLPLLHAALLASALLLVTALQFANGRLHANGAYSRRRVAQIGITVMLYGAAGFTAVALAVNNGSVLVDFDDALVGALSRSLDAHTLHLFARLTRFGDTETLTALGVTGALLLLWRRQHLLAATWVAAIAGNSLLNVSLKAMFQRVRPVHEHGYAAETSWSFPSGHASGTLVAYGVLAWVALRLLPARWHLPVLWIAVAIALTTGLSRIVLQVHFASDVLAGLCSGSAWLALCITVAEWVRRRAPIQTDGKH</sequence>
<feature type="transmembrane region" description="Helical" evidence="1">
    <location>
        <begin position="235"/>
        <end position="256"/>
    </location>
</feature>
<dbReference type="SMART" id="SM00014">
    <property type="entry name" value="acidPPc"/>
    <property type="match status" value="1"/>
</dbReference>
<dbReference type="STRING" id="1000565.METUNv1_00651"/>
<protein>
    <recommendedName>
        <fullName evidence="2">Phosphatidic acid phosphatase type 2/haloperoxidase domain-containing protein</fullName>
    </recommendedName>
</protein>
<dbReference type="eggNOG" id="COG0671">
    <property type="taxonomic scope" value="Bacteria"/>
</dbReference>
<dbReference type="InterPro" id="IPR000326">
    <property type="entry name" value="PAP2/HPO"/>
</dbReference>
<comment type="caution">
    <text evidence="3">The sequence shown here is derived from an EMBL/GenBank/DDBJ whole genome shotgun (WGS) entry which is preliminary data.</text>
</comment>